<evidence type="ECO:0000313" key="6">
    <source>
        <dbReference type="Proteomes" id="UP000031189"/>
    </source>
</evidence>
<dbReference type="RefSeq" id="WP_039678547.1">
    <property type="nucleotide sequence ID" value="NZ_JAWGXO010000002.1"/>
</dbReference>
<dbReference type="EC" id="3.1.3.11" evidence="4"/>
<comment type="catalytic activity">
    <reaction evidence="4">
        <text>beta-D-fructose 1,6-bisphosphate + H2O = beta-D-fructose 6-phosphate + phosphate</text>
        <dbReference type="Rhea" id="RHEA:11064"/>
        <dbReference type="ChEBI" id="CHEBI:15377"/>
        <dbReference type="ChEBI" id="CHEBI:32966"/>
        <dbReference type="ChEBI" id="CHEBI:43474"/>
        <dbReference type="ChEBI" id="CHEBI:57634"/>
        <dbReference type="EC" id="3.1.3.11"/>
    </reaction>
</comment>
<dbReference type="EMBL" id="JWHR01000040">
    <property type="protein sequence ID" value="KHS58281.1"/>
    <property type="molecule type" value="Genomic_DNA"/>
</dbReference>
<evidence type="ECO:0000313" key="5">
    <source>
        <dbReference type="EMBL" id="KHS58281.1"/>
    </source>
</evidence>
<dbReference type="InterPro" id="IPR029052">
    <property type="entry name" value="Metallo-depent_PP-like"/>
</dbReference>
<comment type="similarity">
    <text evidence="4">Belongs to the FBPase class 3 family.</text>
</comment>
<dbReference type="STRING" id="1577792.QX51_03585"/>
<keyword evidence="6" id="KW-1185">Reference proteome</keyword>
<reference evidence="5 6" key="1">
    <citation type="submission" date="2014-12" db="EMBL/GenBank/DDBJ databases">
        <title>Draft genome sequence of Terrisporobacter sp. 08-306576, isolated from the blood culture of a bacteremia patient.</title>
        <authorList>
            <person name="Lund L.C."/>
            <person name="Sydenham T.V."/>
            <person name="Hogh S.V."/>
            <person name="Skov M.N."/>
            <person name="Kemp M."/>
            <person name="Justesen U.S."/>
        </authorList>
    </citation>
    <scope>NUCLEOTIDE SEQUENCE [LARGE SCALE GENOMIC DNA]</scope>
    <source>
        <strain evidence="5 6">08-306576</strain>
    </source>
</reference>
<dbReference type="OrthoDB" id="9779903at2"/>
<keyword evidence="2 4" id="KW-0464">Manganese</keyword>
<dbReference type="Pfam" id="PF06874">
    <property type="entry name" value="FBPase_2"/>
    <property type="match status" value="1"/>
</dbReference>
<sequence length="666" mass="77231">MKEIYEVSDDYLNSQLKYLKLLSKQYSSISKASAEIINLKAILNLPKGTEHFLSDIHGEYEPFVHVLKNASGVVKRKIEELFGNSMIESERRRLATLVYYPEQKLDLIEKQESQKEIEDFYRITIHRLIELLRYASSKYTRSKVRKFLPEDFKYIIEELLHPDSSSPHKDEYYKSIVDNIIEIDRARVFIIEVSKAIQKLVIDRLHIVGDIYDRGPRPDVIMDTLMNYHNVDIQWGNHDILWMGAAAGQKVCVANAIRISARYANLDIVEDIYGVNILPLATFALEVYKDDPCVEFMPKMSDDEASTTEKSLIAKMHKAISIIQFKLEAEIIKRRPEFEMDHRLLLSKVNYDEGTIELKGKTYKLKDTNFPTIDPKDPYKLTPREEIVIEKLATSFENSDKLQKHVGFLFSKGSIYLKTNGNLLVHGCIPLTDDGDFMSMKIDNKEYKGRELMDKMESYIRKGYFFDKNHPEKEYGKDMMWYLWTGKCSSLFGKDDMTTYERYFIAEKEAQKENKNPYYTLREEDEVLKNIFDEFELDFQSGHIINGHVPVKSKNGESPVKAGGRILAIDGGFSRAYQGKTGIAGYTLIYNSQMMQLVSHEPFSSAEDSILYEKDILSTSIIVENRANRMFVRDTYDGMKIQQEVNDLKMLIIAYKKGLIKEKQNL</sequence>
<name>A0A0B3VND5_9FIRM</name>
<dbReference type="HAMAP" id="MF_01854">
    <property type="entry name" value="FBPase_class3"/>
    <property type="match status" value="1"/>
</dbReference>
<dbReference type="SUPFAM" id="SSF56300">
    <property type="entry name" value="Metallo-dependent phosphatases"/>
    <property type="match status" value="1"/>
</dbReference>
<dbReference type="InterPro" id="IPR009164">
    <property type="entry name" value="FBPtase_class3"/>
</dbReference>
<dbReference type="PIRSF" id="PIRSF000906">
    <property type="entry name" value="FBPtase_Bacill"/>
    <property type="match status" value="1"/>
</dbReference>
<comment type="cofactor">
    <cofactor evidence="4">
        <name>Mn(2+)</name>
        <dbReference type="ChEBI" id="CHEBI:29035"/>
    </cofactor>
</comment>
<gene>
    <name evidence="4" type="primary">fbp</name>
    <name evidence="5" type="ORF">QX51_03585</name>
</gene>
<protein>
    <recommendedName>
        <fullName evidence="4">Fructose-1,6-bisphosphatase class 3</fullName>
        <shortName evidence="4">FBPase class 3</shortName>
        <ecNumber evidence="4">3.1.3.11</ecNumber>
    </recommendedName>
    <alternativeName>
        <fullName evidence="4">D-fructose-1,6-bisphosphate 1-phosphohydrolase class 3</fullName>
    </alternativeName>
</protein>
<keyword evidence="1 4" id="KW-0378">Hydrolase</keyword>
<organism evidence="5 6">
    <name type="scientific">Terrisporobacter othiniensis</name>
    <dbReference type="NCBI Taxonomy" id="1577792"/>
    <lineage>
        <taxon>Bacteria</taxon>
        <taxon>Bacillati</taxon>
        <taxon>Bacillota</taxon>
        <taxon>Clostridia</taxon>
        <taxon>Peptostreptococcales</taxon>
        <taxon>Peptostreptococcaceae</taxon>
        <taxon>Terrisporobacter</taxon>
    </lineage>
</organism>
<dbReference type="AlphaFoldDB" id="A0A0B3VND5"/>
<evidence type="ECO:0000256" key="2">
    <source>
        <dbReference type="ARBA" id="ARBA00023211"/>
    </source>
</evidence>
<keyword evidence="3 4" id="KW-0119">Carbohydrate metabolism</keyword>
<dbReference type="Gene3D" id="3.60.21.10">
    <property type="match status" value="1"/>
</dbReference>
<comment type="caution">
    <text evidence="5">The sequence shown here is derived from an EMBL/GenBank/DDBJ whole genome shotgun (WGS) entry which is preliminary data.</text>
</comment>
<evidence type="ECO:0000256" key="4">
    <source>
        <dbReference type="HAMAP-Rule" id="MF_01854"/>
    </source>
</evidence>
<evidence type="ECO:0000256" key="1">
    <source>
        <dbReference type="ARBA" id="ARBA00022801"/>
    </source>
</evidence>
<comment type="pathway">
    <text evidence="4">Carbohydrate biosynthesis; gluconeogenesis.</text>
</comment>
<dbReference type="GO" id="GO:0042132">
    <property type="term" value="F:fructose 1,6-bisphosphate 1-phosphatase activity"/>
    <property type="evidence" value="ECO:0007669"/>
    <property type="project" value="UniProtKB-UniRule"/>
</dbReference>
<proteinExistence type="inferred from homology"/>
<evidence type="ECO:0000256" key="3">
    <source>
        <dbReference type="ARBA" id="ARBA00023277"/>
    </source>
</evidence>
<dbReference type="GO" id="GO:0006094">
    <property type="term" value="P:gluconeogenesis"/>
    <property type="evidence" value="ECO:0007669"/>
    <property type="project" value="UniProtKB-UniRule"/>
</dbReference>
<dbReference type="Proteomes" id="UP000031189">
    <property type="component" value="Unassembled WGS sequence"/>
</dbReference>
<dbReference type="UniPathway" id="UPA00138"/>
<accession>A0A0B3VND5</accession>